<protein>
    <submittedName>
        <fullName evidence="7">NADPH dehydrogenase</fullName>
    </submittedName>
</protein>
<evidence type="ECO:0000313" key="8">
    <source>
        <dbReference type="Proteomes" id="UP000031553"/>
    </source>
</evidence>
<evidence type="ECO:0000256" key="1">
    <source>
        <dbReference type="ARBA" id="ARBA00001917"/>
    </source>
</evidence>
<keyword evidence="5" id="KW-0560">Oxidoreductase</keyword>
<dbReference type="InterPro" id="IPR044152">
    <property type="entry name" value="YqjM-like"/>
</dbReference>
<dbReference type="GO" id="GO:0003959">
    <property type="term" value="F:NADPH dehydrogenase activity"/>
    <property type="evidence" value="ECO:0007669"/>
    <property type="project" value="InterPro"/>
</dbReference>
<dbReference type="RefSeq" id="WP_039735955.1">
    <property type="nucleotide sequence ID" value="NZ_JUFX02000213.1"/>
</dbReference>
<dbReference type="GO" id="GO:0050661">
    <property type="term" value="F:NADP binding"/>
    <property type="evidence" value="ECO:0007669"/>
    <property type="project" value="InterPro"/>
</dbReference>
<evidence type="ECO:0000313" key="7">
    <source>
        <dbReference type="EMBL" id="KPH86107.1"/>
    </source>
</evidence>
<evidence type="ECO:0000256" key="3">
    <source>
        <dbReference type="ARBA" id="ARBA00022643"/>
    </source>
</evidence>
<dbReference type="Proteomes" id="UP000031553">
    <property type="component" value="Unassembled WGS sequence"/>
</dbReference>
<dbReference type="Pfam" id="PF00724">
    <property type="entry name" value="Oxidored_FMN"/>
    <property type="match status" value="1"/>
</dbReference>
<keyword evidence="4" id="KW-0521">NADP</keyword>
<evidence type="ECO:0000256" key="5">
    <source>
        <dbReference type="ARBA" id="ARBA00023002"/>
    </source>
</evidence>
<comment type="cofactor">
    <cofactor evidence="1">
        <name>FMN</name>
        <dbReference type="ChEBI" id="CHEBI:58210"/>
    </cofactor>
</comment>
<proteinExistence type="predicted"/>
<dbReference type="Gene3D" id="3.20.20.70">
    <property type="entry name" value="Aldolase class I"/>
    <property type="match status" value="1"/>
</dbReference>
<dbReference type="InterPro" id="IPR013785">
    <property type="entry name" value="Aldolase_TIM"/>
</dbReference>
<evidence type="ECO:0000259" key="6">
    <source>
        <dbReference type="Pfam" id="PF00724"/>
    </source>
</evidence>
<dbReference type="SUPFAM" id="SSF51395">
    <property type="entry name" value="FMN-linked oxidoreductases"/>
    <property type="match status" value="1"/>
</dbReference>
<feature type="domain" description="NADH:flavin oxidoreductase/NADH oxidase N-terminal" evidence="6">
    <location>
        <begin position="2"/>
        <end position="323"/>
    </location>
</feature>
<dbReference type="NCBIfam" id="NF010047">
    <property type="entry name" value="PRK13523.1"/>
    <property type="match status" value="1"/>
</dbReference>
<dbReference type="EMBL" id="JUFX02000213">
    <property type="protein sequence ID" value="KPH86107.1"/>
    <property type="molecule type" value="Genomic_DNA"/>
</dbReference>
<dbReference type="OrthoDB" id="9804454at2"/>
<reference evidence="7 8" key="1">
    <citation type="submission" date="2015-07" db="EMBL/GenBank/DDBJ databases">
        <title>Draft Genome Sequence of Komagataeibacter intermedius Strain AF2, Isolated from Kombucha Tea.</title>
        <authorList>
            <person name="Santos R.A."/>
            <person name="Berretta A.A."/>
            <person name="Barud H.S."/>
            <person name="Ribeiro S.J."/>
            <person name="Gonzalez-Garcia L.N."/>
            <person name="Zucchi T.D."/>
            <person name="Goldman G.H."/>
            <person name="Riano-Pachon D.M."/>
        </authorList>
    </citation>
    <scope>NUCLEOTIDE SEQUENCE [LARGE SCALE GENOMIC DNA]</scope>
    <source>
        <strain evidence="7 8">AF2</strain>
    </source>
</reference>
<dbReference type="InterPro" id="IPR001155">
    <property type="entry name" value="OxRdtase_FMN_N"/>
</dbReference>
<keyword evidence="3" id="KW-0288">FMN</keyword>
<name>A0A0N1FMX4_9PROT</name>
<organism evidence="7 8">
    <name type="scientific">Komagataeibacter intermedius AF2</name>
    <dbReference type="NCBI Taxonomy" id="1458464"/>
    <lineage>
        <taxon>Bacteria</taxon>
        <taxon>Pseudomonadati</taxon>
        <taxon>Pseudomonadota</taxon>
        <taxon>Alphaproteobacteria</taxon>
        <taxon>Acetobacterales</taxon>
        <taxon>Acetobacteraceae</taxon>
        <taxon>Komagataeibacter</taxon>
    </lineage>
</organism>
<keyword evidence="2" id="KW-0285">Flavoprotein</keyword>
<gene>
    <name evidence="7" type="ORF">GLUCOINTEAF2_0203000</name>
</gene>
<evidence type="ECO:0000256" key="4">
    <source>
        <dbReference type="ARBA" id="ARBA00022857"/>
    </source>
</evidence>
<comment type="caution">
    <text evidence="7">The sequence shown here is derived from an EMBL/GenBank/DDBJ whole genome shotgun (WGS) entry which is preliminary data.</text>
</comment>
<evidence type="ECO:0000256" key="2">
    <source>
        <dbReference type="ARBA" id="ARBA00022630"/>
    </source>
</evidence>
<dbReference type="PANTHER" id="PTHR43303:SF4">
    <property type="entry name" value="NADPH DEHYDROGENASE C23G7.10C-RELATED"/>
    <property type="match status" value="1"/>
</dbReference>
<dbReference type="PANTHER" id="PTHR43303">
    <property type="entry name" value="NADPH DEHYDROGENASE C23G7.10C-RELATED"/>
    <property type="match status" value="1"/>
</dbReference>
<accession>A0A0N1FMX4</accession>
<dbReference type="AlphaFoldDB" id="A0A0N1FMX4"/>
<sequence length="358" mass="38876">MKLFEPITIKNLTLKNRIAMSPMCMHSATDDGYISDFHLVHYGARALGGAALVFLETLAVQANGLINAGDLGIWSDAHVVGLSRVVDVIHKMGAMAGAQIGHGGRLLGVETLSAVAPSAIPFANGYRTPSALSEASIHEMIDSFQAAAKRARTAGFNVLEIHTAHGYLLNEFLSPLANRREDQWGGNHENRYRILRHIIDAVKTEWDGPLFVRISSTDYADGGNTPEDFLTYGQWMKEQGVDLIDCSSKGIAPAKVASFPGYQVPAATLLKEKLGIMTGAVGLIETGDLAEDIIHNGRADIVLIGRAMLRDPFWPRTAADQLRTKIPAPPQYTRYGAWWLDNQPTPASAPMSETVGKY</sequence>
<dbReference type="GO" id="GO:0010181">
    <property type="term" value="F:FMN binding"/>
    <property type="evidence" value="ECO:0007669"/>
    <property type="project" value="InterPro"/>
</dbReference>
<dbReference type="CDD" id="cd02932">
    <property type="entry name" value="OYE_YqiM_FMN"/>
    <property type="match status" value="1"/>
</dbReference>